<dbReference type="InterPro" id="IPR045174">
    <property type="entry name" value="Dof"/>
</dbReference>
<dbReference type="KEGG" id="atr:18439161"/>
<protein>
    <recommendedName>
        <fullName evidence="9">Dof zinc finger protein</fullName>
    </recommendedName>
</protein>
<dbReference type="Proteomes" id="UP000017836">
    <property type="component" value="Unassembled WGS sequence"/>
</dbReference>
<keyword evidence="3 9" id="KW-0862">Zinc</keyword>
<evidence type="ECO:0000259" key="11">
    <source>
        <dbReference type="PROSITE" id="PS50884"/>
    </source>
</evidence>
<dbReference type="EMBL" id="KI392724">
    <property type="protein sequence ID" value="ERN10977.1"/>
    <property type="molecule type" value="Genomic_DNA"/>
</dbReference>
<dbReference type="Pfam" id="PF02701">
    <property type="entry name" value="Zn_ribbon_Dof"/>
    <property type="match status" value="1"/>
</dbReference>
<evidence type="ECO:0000256" key="5">
    <source>
        <dbReference type="ARBA" id="ARBA00023125"/>
    </source>
</evidence>
<evidence type="ECO:0000256" key="8">
    <source>
        <dbReference type="PROSITE-ProRule" id="PRU00071"/>
    </source>
</evidence>
<dbReference type="PROSITE" id="PS50884">
    <property type="entry name" value="ZF_DOF_2"/>
    <property type="match status" value="1"/>
</dbReference>
<keyword evidence="7 8" id="KW-0539">Nucleus</keyword>
<sequence>MVSSSSSSLMDHRHSQLQQQTGGAGGLKPPPDQALKCPRCDSSNTKFCYYNNYSLSQPRHFCKTCKRYWTRGGTLRNVPVGGSSRKNKRIKRGGPSSSTTSSENQSSGNNNIGSQSVDPPTSSSPATDLACTLQGSVGSNHPIFYVLPSSAADVNLGFPTSSSLTSGSEFLHLPQFSSLSSYLQDHQVASFNPAHQVQEAPLSLLPDLSRFSSPLIEGPMDAPWKQQQQKLSLSLKDGHGHESLQFLFPFEEGSRRAESLRAGVKLEEDNASRLGQMDWQMPSANAFENGGNDPSPLYWNQSTTTSWPDISSYSSSVTPLI</sequence>
<reference evidence="13" key="1">
    <citation type="journal article" date="2013" name="Science">
        <title>The Amborella genome and the evolution of flowering plants.</title>
        <authorList>
            <consortium name="Amborella Genome Project"/>
        </authorList>
    </citation>
    <scope>NUCLEOTIDE SEQUENCE [LARGE SCALE GENOMIC DNA]</scope>
</reference>
<dbReference type="GO" id="GO:0008270">
    <property type="term" value="F:zinc ion binding"/>
    <property type="evidence" value="ECO:0007669"/>
    <property type="project" value="UniProtKB-KW"/>
</dbReference>
<evidence type="ECO:0000256" key="2">
    <source>
        <dbReference type="ARBA" id="ARBA00022771"/>
    </source>
</evidence>
<dbReference type="InterPro" id="IPR003851">
    <property type="entry name" value="Znf_Dof"/>
</dbReference>
<comment type="subcellular location">
    <subcellularLocation>
        <location evidence="8 9">Nucleus</location>
    </subcellularLocation>
</comment>
<feature type="compositionally biased region" description="Polar residues" evidence="10">
    <location>
        <begin position="117"/>
        <end position="126"/>
    </location>
</feature>
<evidence type="ECO:0000256" key="7">
    <source>
        <dbReference type="ARBA" id="ARBA00023242"/>
    </source>
</evidence>
<keyword evidence="4 9" id="KW-0805">Transcription regulation</keyword>
<dbReference type="GO" id="GO:0003677">
    <property type="term" value="F:DNA binding"/>
    <property type="evidence" value="ECO:0007669"/>
    <property type="project" value="UniProtKB-UniRule"/>
</dbReference>
<feature type="region of interest" description="Disordered" evidence="10">
    <location>
        <begin position="1"/>
        <end position="31"/>
    </location>
</feature>
<comment type="function">
    <text evidence="9">Transcription factor that binds specifically to a 5'-AA[AG]G-3' consensus core sequence.</text>
</comment>
<dbReference type="OMA" id="HEFHINS"/>
<evidence type="ECO:0000313" key="12">
    <source>
        <dbReference type="EMBL" id="ERN10977.1"/>
    </source>
</evidence>
<evidence type="ECO:0000256" key="3">
    <source>
        <dbReference type="ARBA" id="ARBA00022833"/>
    </source>
</evidence>
<evidence type="ECO:0000256" key="4">
    <source>
        <dbReference type="ARBA" id="ARBA00023015"/>
    </source>
</evidence>
<keyword evidence="13" id="KW-1185">Reference proteome</keyword>
<dbReference type="OrthoDB" id="1927254at2759"/>
<name>W1PLS4_AMBTC</name>
<evidence type="ECO:0000256" key="1">
    <source>
        <dbReference type="ARBA" id="ARBA00022723"/>
    </source>
</evidence>
<dbReference type="PROSITE" id="PS01361">
    <property type="entry name" value="ZF_DOF_1"/>
    <property type="match status" value="1"/>
</dbReference>
<evidence type="ECO:0000313" key="13">
    <source>
        <dbReference type="Proteomes" id="UP000017836"/>
    </source>
</evidence>
<dbReference type="eggNOG" id="ENOG502RBT7">
    <property type="taxonomic scope" value="Eukaryota"/>
</dbReference>
<feature type="domain" description="Dof-type" evidence="11">
    <location>
        <begin position="35"/>
        <end position="89"/>
    </location>
</feature>
<accession>W1PLS4</accession>
<organism evidence="12 13">
    <name type="scientific">Amborella trichopoda</name>
    <dbReference type="NCBI Taxonomy" id="13333"/>
    <lineage>
        <taxon>Eukaryota</taxon>
        <taxon>Viridiplantae</taxon>
        <taxon>Streptophyta</taxon>
        <taxon>Embryophyta</taxon>
        <taxon>Tracheophyta</taxon>
        <taxon>Spermatophyta</taxon>
        <taxon>Magnoliopsida</taxon>
        <taxon>Amborellales</taxon>
        <taxon>Amborellaceae</taxon>
        <taxon>Amborella</taxon>
    </lineage>
</organism>
<evidence type="ECO:0000256" key="6">
    <source>
        <dbReference type="ARBA" id="ARBA00023163"/>
    </source>
</evidence>
<dbReference type="PANTHER" id="PTHR31992:SF141">
    <property type="entry name" value="DOF ZINC FINGER PROTEIN DOF1.4"/>
    <property type="match status" value="1"/>
</dbReference>
<keyword evidence="5 8" id="KW-0238">DNA-binding</keyword>
<keyword evidence="2 8" id="KW-0863">Zinc-finger</keyword>
<dbReference type="AlphaFoldDB" id="W1PLS4"/>
<feature type="compositionally biased region" description="Low complexity" evidence="10">
    <location>
        <begin position="93"/>
        <end position="116"/>
    </location>
</feature>
<keyword evidence="6 9" id="KW-0804">Transcription</keyword>
<feature type="region of interest" description="Disordered" evidence="10">
    <location>
        <begin position="76"/>
        <end position="129"/>
    </location>
</feature>
<dbReference type="GO" id="GO:0003700">
    <property type="term" value="F:DNA-binding transcription factor activity"/>
    <property type="evidence" value="ECO:0007669"/>
    <property type="project" value="UniProtKB-UniRule"/>
</dbReference>
<gene>
    <name evidence="12" type="ORF">AMTR_s00160p00046100</name>
</gene>
<dbReference type="Gramene" id="ERN10977">
    <property type="protein sequence ID" value="ERN10977"/>
    <property type="gene ID" value="AMTR_s00160p00046100"/>
</dbReference>
<dbReference type="HOGENOM" id="CLU_036438_2_0_1"/>
<dbReference type="GO" id="GO:0005634">
    <property type="term" value="C:nucleus"/>
    <property type="evidence" value="ECO:0007669"/>
    <property type="project" value="UniProtKB-SubCell"/>
</dbReference>
<dbReference type="PANTHER" id="PTHR31992">
    <property type="entry name" value="DOF ZINC FINGER PROTEIN DOF1.4-RELATED"/>
    <property type="match status" value="1"/>
</dbReference>
<evidence type="ECO:0000256" key="10">
    <source>
        <dbReference type="SAM" id="MobiDB-lite"/>
    </source>
</evidence>
<proteinExistence type="predicted"/>
<keyword evidence="1 9" id="KW-0479">Metal-binding</keyword>
<evidence type="ECO:0000256" key="9">
    <source>
        <dbReference type="RuleBase" id="RU369094"/>
    </source>
</evidence>